<name>A0A9C9NJM0_9HYPH</name>
<dbReference type="Gene3D" id="3.40.50.12370">
    <property type="match status" value="1"/>
</dbReference>
<comment type="caution">
    <text evidence="2">The sequence shown here is derived from an EMBL/GenBank/DDBJ whole genome shotgun (WGS) entry which is preliminary data.</text>
</comment>
<dbReference type="AlphaFoldDB" id="A0A9C9NJM0"/>
<feature type="domain" description="UspA" evidence="1">
    <location>
        <begin position="213"/>
        <end position="279"/>
    </location>
</feature>
<accession>A0A9C9NJM0</accession>
<organism evidence="2 3">
    <name type="scientific">Aurantimonas coralicida</name>
    <dbReference type="NCBI Taxonomy" id="182270"/>
    <lineage>
        <taxon>Bacteria</taxon>
        <taxon>Pseudomonadati</taxon>
        <taxon>Pseudomonadota</taxon>
        <taxon>Alphaproteobacteria</taxon>
        <taxon>Hyphomicrobiales</taxon>
        <taxon>Aurantimonadaceae</taxon>
        <taxon>Aurantimonas</taxon>
    </lineage>
</organism>
<evidence type="ECO:0000259" key="1">
    <source>
        <dbReference type="Pfam" id="PF00582"/>
    </source>
</evidence>
<gene>
    <name evidence="2" type="ORF">ENH89_21145</name>
</gene>
<dbReference type="InterPro" id="IPR006016">
    <property type="entry name" value="UspA"/>
</dbReference>
<reference evidence="2" key="1">
    <citation type="journal article" date="2020" name="mSystems">
        <title>Genome- and Community-Level Interaction Insights into Carbon Utilization and Element Cycling Functions of Hydrothermarchaeota in Hydrothermal Sediment.</title>
        <authorList>
            <person name="Zhou Z."/>
            <person name="Liu Y."/>
            <person name="Xu W."/>
            <person name="Pan J."/>
            <person name="Luo Z.H."/>
            <person name="Li M."/>
        </authorList>
    </citation>
    <scope>NUCLEOTIDE SEQUENCE</scope>
    <source>
        <strain evidence="2">HyVt-347</strain>
    </source>
</reference>
<evidence type="ECO:0000313" key="3">
    <source>
        <dbReference type="Proteomes" id="UP000885680"/>
    </source>
</evidence>
<sequence length="280" mass="29923">MVSAMRNLLVPVNSDGRMWPVLETARLVADMFGGYIEGIAQRPELPEVVSAEFIVAAPTLDLDSQQKLMDQAHRAFGEFMNQAGIPPYSDGSNEPSFGWSGRHLATDMHIGSYGRLFDLIVLGRPNVAGEPTRIATVEAALFESGRPLLLVPPSGAATIGKTVVIAWNGSTETARTVALAMPFLQKAQRVIVLSVDGWEVDGPSGESLARNLLRAGIAAEATTRDSESSPGQAVLDHVQALGGDLLIKGAYTQSRLRQMIFGGATRHIMTKATVPVLIAH</sequence>
<proteinExistence type="predicted"/>
<dbReference type="Proteomes" id="UP000885680">
    <property type="component" value="Unassembled WGS sequence"/>
</dbReference>
<dbReference type="CDD" id="cd00293">
    <property type="entry name" value="USP-like"/>
    <property type="match status" value="1"/>
</dbReference>
<evidence type="ECO:0000313" key="2">
    <source>
        <dbReference type="EMBL" id="HEU02771.1"/>
    </source>
</evidence>
<dbReference type="Pfam" id="PF00582">
    <property type="entry name" value="Usp"/>
    <property type="match status" value="1"/>
</dbReference>
<dbReference type="SUPFAM" id="SSF52402">
    <property type="entry name" value="Adenine nucleotide alpha hydrolases-like"/>
    <property type="match status" value="1"/>
</dbReference>
<dbReference type="EMBL" id="DRGN01000301">
    <property type="protein sequence ID" value="HEU02771.1"/>
    <property type="molecule type" value="Genomic_DNA"/>
</dbReference>
<protein>
    <submittedName>
        <fullName evidence="2">Universal stress protein</fullName>
    </submittedName>
</protein>